<feature type="transmembrane region" description="Helical" evidence="2">
    <location>
        <begin position="12"/>
        <end position="35"/>
    </location>
</feature>
<dbReference type="Proteomes" id="UP000637423">
    <property type="component" value="Unassembled WGS sequence"/>
</dbReference>
<evidence type="ECO:0000256" key="2">
    <source>
        <dbReference type="SAM" id="Phobius"/>
    </source>
</evidence>
<dbReference type="RefSeq" id="WP_188567115.1">
    <property type="nucleotide sequence ID" value="NZ_BMED01000003.1"/>
</dbReference>
<keyword evidence="2" id="KW-0812">Transmembrane</keyword>
<reference evidence="3" key="1">
    <citation type="journal article" date="2014" name="Int. J. Syst. Evol. Microbiol.">
        <title>Complete genome sequence of Corynebacterium casei LMG S-19264T (=DSM 44701T), isolated from a smear-ripened cheese.</title>
        <authorList>
            <consortium name="US DOE Joint Genome Institute (JGI-PGF)"/>
            <person name="Walter F."/>
            <person name="Albersmeier A."/>
            <person name="Kalinowski J."/>
            <person name="Ruckert C."/>
        </authorList>
    </citation>
    <scope>NUCLEOTIDE SEQUENCE</scope>
    <source>
        <strain evidence="3">CGMCC 1.10998</strain>
    </source>
</reference>
<dbReference type="EMBL" id="BMED01000003">
    <property type="protein sequence ID" value="GGC82443.1"/>
    <property type="molecule type" value="Genomic_DNA"/>
</dbReference>
<dbReference type="AlphaFoldDB" id="A0A916XLX5"/>
<gene>
    <name evidence="3" type="ORF">GCM10011396_32200</name>
</gene>
<evidence type="ECO:0000256" key="1">
    <source>
        <dbReference type="SAM" id="MobiDB-lite"/>
    </source>
</evidence>
<organism evidence="3 4">
    <name type="scientific">Undibacterium terreum</name>
    <dbReference type="NCBI Taxonomy" id="1224302"/>
    <lineage>
        <taxon>Bacteria</taxon>
        <taxon>Pseudomonadati</taxon>
        <taxon>Pseudomonadota</taxon>
        <taxon>Betaproteobacteria</taxon>
        <taxon>Burkholderiales</taxon>
        <taxon>Oxalobacteraceae</taxon>
        <taxon>Undibacterium</taxon>
    </lineage>
</organism>
<reference evidence="3" key="2">
    <citation type="submission" date="2020-09" db="EMBL/GenBank/DDBJ databases">
        <authorList>
            <person name="Sun Q."/>
            <person name="Zhou Y."/>
        </authorList>
    </citation>
    <scope>NUCLEOTIDE SEQUENCE</scope>
    <source>
        <strain evidence="3">CGMCC 1.10998</strain>
    </source>
</reference>
<comment type="caution">
    <text evidence="3">The sequence shown here is derived from an EMBL/GenBank/DDBJ whole genome shotgun (WGS) entry which is preliminary data.</text>
</comment>
<keyword evidence="2" id="KW-1133">Transmembrane helix</keyword>
<keyword evidence="2" id="KW-0472">Membrane</keyword>
<feature type="region of interest" description="Disordered" evidence="1">
    <location>
        <begin position="122"/>
        <end position="154"/>
    </location>
</feature>
<name>A0A916XLX5_9BURK</name>
<keyword evidence="4" id="KW-1185">Reference proteome</keyword>
<accession>A0A916XLX5</accession>
<proteinExistence type="predicted"/>
<evidence type="ECO:0000313" key="4">
    <source>
        <dbReference type="Proteomes" id="UP000637423"/>
    </source>
</evidence>
<protein>
    <submittedName>
        <fullName evidence="3">Uncharacterized protein</fullName>
    </submittedName>
</protein>
<evidence type="ECO:0000313" key="3">
    <source>
        <dbReference type="EMBL" id="GGC82443.1"/>
    </source>
</evidence>
<sequence length="154" mass="16673">MRPRTTGGREAGAVSLLFTAVFMSLVALVAVSFLYSLRYGHWPIQDIWDNWTRRATVENIQQEIRGAVTQAGVPTASEVRRCVIAGKVVYSNVDCRDESSAGSTSSGSSHSRSVKLYDSRGIEAPKQTLPAEAEGEGGLQLKDKALEKTLSGKK</sequence>